<evidence type="ECO:0000256" key="2">
    <source>
        <dbReference type="SAM" id="MobiDB-lite"/>
    </source>
</evidence>
<gene>
    <name evidence="5" type="ORF">MSPICULIGERA_LOCUS3339</name>
</gene>
<feature type="compositionally biased region" description="Low complexity" evidence="2">
    <location>
        <begin position="1025"/>
        <end position="1044"/>
    </location>
</feature>
<proteinExistence type="predicted"/>
<evidence type="ECO:0008006" key="7">
    <source>
        <dbReference type="Google" id="ProtNLM"/>
    </source>
</evidence>
<dbReference type="EMBL" id="CATQJA010000898">
    <property type="protein sequence ID" value="CAJ0564666.1"/>
    <property type="molecule type" value="Genomic_DNA"/>
</dbReference>
<feature type="domain" description="C2H2-type" evidence="4">
    <location>
        <begin position="21"/>
        <end position="50"/>
    </location>
</feature>
<dbReference type="InterPro" id="IPR052664">
    <property type="entry name" value="BTB-MATH_domain_protein"/>
</dbReference>
<feature type="region of interest" description="Disordered" evidence="2">
    <location>
        <begin position="440"/>
        <end position="535"/>
    </location>
</feature>
<evidence type="ECO:0000256" key="1">
    <source>
        <dbReference type="PROSITE-ProRule" id="PRU00042"/>
    </source>
</evidence>
<feature type="compositionally biased region" description="Low complexity" evidence="2">
    <location>
        <begin position="517"/>
        <end position="535"/>
    </location>
</feature>
<dbReference type="Gene3D" id="3.30.710.10">
    <property type="entry name" value="Potassium Channel Kv1.1, Chain A"/>
    <property type="match status" value="1"/>
</dbReference>
<dbReference type="PROSITE" id="PS50097">
    <property type="entry name" value="BTB"/>
    <property type="match status" value="1"/>
</dbReference>
<dbReference type="InterPro" id="IPR011333">
    <property type="entry name" value="SKP1/BTB/POZ_sf"/>
</dbReference>
<feature type="compositionally biased region" description="Low complexity" evidence="2">
    <location>
        <begin position="600"/>
        <end position="609"/>
    </location>
</feature>
<feature type="compositionally biased region" description="Polar residues" evidence="2">
    <location>
        <begin position="640"/>
        <end position="652"/>
    </location>
</feature>
<comment type="caution">
    <text evidence="5">The sequence shown here is derived from an EMBL/GenBank/DDBJ whole genome shotgun (WGS) entry which is preliminary data.</text>
</comment>
<keyword evidence="1" id="KW-0863">Zinc-finger</keyword>
<keyword evidence="6" id="KW-1185">Reference proteome</keyword>
<name>A0AA36FRF9_9BILA</name>
<feature type="region of interest" description="Disordered" evidence="2">
    <location>
        <begin position="995"/>
        <end position="1048"/>
    </location>
</feature>
<dbReference type="Pfam" id="PF00096">
    <property type="entry name" value="zf-C2H2"/>
    <property type="match status" value="1"/>
</dbReference>
<sequence length="1264" mass="140402">MVIPPQQQRTTPPPVINRVVYTCPDCNKQVSSTRNLARHRQSCPATRKFPLPQPLQLPQQQAHCSQPTTPSGLIPSSPSIAAGVVPNMAAVSSVNPQPVTLYVRREEPGYPEWCSPRSSSVSTASSIRDTVSHPPSRDEGSVTVVHTPSHELSFADHLEPHMGHHHDMGYSYHSNGLLDDSQGFPMSMDDERPPSDEMGSGDSGSASRCSDTNGSIGQFQCEACQKSVASLRSLKRHHTTCKPFAQQFPHVLEQEKAEAEVRRKKYEEQRLNAIESGRKRIRKKPAESYMEHPGPAFPFSDEESPQYPPPQPAPEFYDVPPGYRNPAAGYQPQLDHLQGAGVDYWSPYENRPIYQNLQPRPPIPYQQFPYANQQPQPNNMPIRSPNGYHQMRPQLQQVEPRNGFLSPIAGPATMHANGHPMQMVKPGNIHPGFVMQQQQMGQQIQAVQGPNQMQNPQQIQAVQAHQQLQNHQHHQGVQAQHPMQGPAQVQAVHSQSQMQANQQIQGAHAQRQMQNSQQAQAVQVPPQVQPVQPQAQGQAQAQAQVAQAPVPMRNQQQVQAVQASVQQQTQVQAVQPQLPQNPGSVSENLEPDVDADRTASPDSSSSSGSNLANTTCPDCSRQLCSTSNLKRHRATCKAGGNSTDDMTPTSEAGSPAKPNFLECPDRRFVQRFEPGIQIVQQGMQLGAQPLQQTPPNGHHLPNVIPAHIQQNMQRNMSEGDLPPRSAPPHMTNGPQFPAPIQRSHSTNNYQHYVQPYVNGPATGHLAMNGHDVLDVGGGKLEEEMSDGPHGPDFEVDEHYGCAFRDRIVFSSPQSARSENTYYVSHIDAPERHQQTQSPSGMLLTTTSMMNSPIPSNSQQPWGAQLSPQIKRFQEPRIMTEFAEADTTFSEDAEDPKDEHAGLLDMGMRRIDRRGSQVSPGFPKTMGQRVEPKKTTHQCIHCQKVLSSDYSLRRHRHTCTKILEAQRSISVESEDPMIGQGPRLGTDASRHYFKPIRRPQSTDGGLILDEETIPDSTTQRSSGFDSMVHSPSNMSSPSESASKASPFRVGTLGPGDPTFVPGYLTQYFILQHCDKTYSSEWNLERHKRESCPHKAFHGSDSDKDSIDLNTEDTVIIVGQVKFAVSRTALSRSSPYFASLFQLHEMNDTDVHVDVDPNEFQLLLDAHNNPGFLNASNIDSVALMAEKLKFMTVFETCEKYIAEKLPHHSVMHAIRLAEQLKMNTIKQKLFESISIDVFRSLSADQDYRLMGADLKAELLEKWGTFL</sequence>
<protein>
    <recommendedName>
        <fullName evidence="7">BTB domain-containing protein</fullName>
    </recommendedName>
</protein>
<feature type="compositionally biased region" description="Low complexity" evidence="2">
    <location>
        <begin position="115"/>
        <end position="126"/>
    </location>
</feature>
<feature type="compositionally biased region" description="Polar residues" evidence="2">
    <location>
        <begin position="203"/>
        <end position="212"/>
    </location>
</feature>
<evidence type="ECO:0000259" key="4">
    <source>
        <dbReference type="PROSITE" id="PS50157"/>
    </source>
</evidence>
<dbReference type="Proteomes" id="UP001177023">
    <property type="component" value="Unassembled WGS sequence"/>
</dbReference>
<dbReference type="SUPFAM" id="SSF54695">
    <property type="entry name" value="POZ domain"/>
    <property type="match status" value="1"/>
</dbReference>
<feature type="compositionally biased region" description="Polar residues" evidence="2">
    <location>
        <begin position="62"/>
        <end position="74"/>
    </location>
</feature>
<dbReference type="PROSITE" id="PS50157">
    <property type="entry name" value="ZINC_FINGER_C2H2_2"/>
    <property type="match status" value="1"/>
</dbReference>
<dbReference type="SMART" id="SM00355">
    <property type="entry name" value="ZnF_C2H2"/>
    <property type="match status" value="4"/>
</dbReference>
<dbReference type="SMART" id="SM00225">
    <property type="entry name" value="BTB"/>
    <property type="match status" value="1"/>
</dbReference>
<feature type="region of interest" description="Disordered" evidence="2">
    <location>
        <begin position="282"/>
        <end position="309"/>
    </location>
</feature>
<feature type="compositionally biased region" description="Polar residues" evidence="2">
    <location>
        <begin position="1013"/>
        <end position="1023"/>
    </location>
</feature>
<feature type="region of interest" description="Disordered" evidence="2">
    <location>
        <begin position="113"/>
        <end position="143"/>
    </location>
</feature>
<feature type="domain" description="BTB" evidence="3">
    <location>
        <begin position="1110"/>
        <end position="1163"/>
    </location>
</feature>
<dbReference type="GO" id="GO:0008270">
    <property type="term" value="F:zinc ion binding"/>
    <property type="evidence" value="ECO:0007669"/>
    <property type="project" value="UniProtKB-KW"/>
</dbReference>
<feature type="region of interest" description="Disordered" evidence="2">
    <location>
        <begin position="47"/>
        <end position="74"/>
    </location>
</feature>
<dbReference type="InterPro" id="IPR013087">
    <property type="entry name" value="Znf_C2H2_type"/>
</dbReference>
<reference evidence="5" key="1">
    <citation type="submission" date="2023-06" db="EMBL/GenBank/DDBJ databases">
        <authorList>
            <person name="Delattre M."/>
        </authorList>
    </citation>
    <scope>NUCLEOTIDE SEQUENCE</scope>
    <source>
        <strain evidence="5">AF72</strain>
    </source>
</reference>
<dbReference type="CDD" id="cd01165">
    <property type="entry name" value="BTB_POZ"/>
    <property type="match status" value="1"/>
</dbReference>
<dbReference type="AlphaFoldDB" id="A0AA36FRF9"/>
<dbReference type="PANTHER" id="PTHR22743">
    <property type="entry name" value="MEPRIN/TRAF-LIKE MATH FAMILY-C.ELEGANS"/>
    <property type="match status" value="1"/>
</dbReference>
<evidence type="ECO:0000313" key="5">
    <source>
        <dbReference type="EMBL" id="CAJ0564666.1"/>
    </source>
</evidence>
<evidence type="ECO:0000313" key="6">
    <source>
        <dbReference type="Proteomes" id="UP001177023"/>
    </source>
</evidence>
<dbReference type="Pfam" id="PF00651">
    <property type="entry name" value="BTB"/>
    <property type="match status" value="1"/>
</dbReference>
<feature type="region of interest" description="Disordered" evidence="2">
    <location>
        <begin position="572"/>
        <end position="618"/>
    </location>
</feature>
<keyword evidence="1" id="KW-0479">Metal-binding</keyword>
<feature type="compositionally biased region" description="Low complexity" evidence="2">
    <location>
        <begin position="495"/>
        <end position="505"/>
    </location>
</feature>
<keyword evidence="1" id="KW-0862">Zinc</keyword>
<feature type="region of interest" description="Disordered" evidence="2">
    <location>
        <begin position="631"/>
        <end position="660"/>
    </location>
</feature>
<feature type="region of interest" description="Disordered" evidence="2">
    <location>
        <begin position="174"/>
        <end position="212"/>
    </location>
</feature>
<dbReference type="PANTHER" id="PTHR22743:SF165">
    <property type="entry name" value="BTB AND MATH DOMAIN CONTAINING-RELATED"/>
    <property type="match status" value="1"/>
</dbReference>
<feature type="non-terminal residue" evidence="5">
    <location>
        <position position="1264"/>
    </location>
</feature>
<accession>A0AA36FRF9</accession>
<feature type="compositionally biased region" description="Low complexity" evidence="2">
    <location>
        <begin position="440"/>
        <end position="478"/>
    </location>
</feature>
<feature type="compositionally biased region" description="Polar residues" evidence="2">
    <location>
        <begin position="578"/>
        <end position="587"/>
    </location>
</feature>
<dbReference type="InterPro" id="IPR000210">
    <property type="entry name" value="BTB/POZ_dom"/>
</dbReference>
<organism evidence="5 6">
    <name type="scientific">Mesorhabditis spiculigera</name>
    <dbReference type="NCBI Taxonomy" id="96644"/>
    <lineage>
        <taxon>Eukaryota</taxon>
        <taxon>Metazoa</taxon>
        <taxon>Ecdysozoa</taxon>
        <taxon>Nematoda</taxon>
        <taxon>Chromadorea</taxon>
        <taxon>Rhabditida</taxon>
        <taxon>Rhabditina</taxon>
        <taxon>Rhabditomorpha</taxon>
        <taxon>Rhabditoidea</taxon>
        <taxon>Rhabditidae</taxon>
        <taxon>Mesorhabditinae</taxon>
        <taxon>Mesorhabditis</taxon>
    </lineage>
</organism>
<evidence type="ECO:0000259" key="3">
    <source>
        <dbReference type="PROSITE" id="PS50097"/>
    </source>
</evidence>